<feature type="compositionally biased region" description="Low complexity" evidence="2">
    <location>
        <begin position="398"/>
        <end position="419"/>
    </location>
</feature>
<dbReference type="InterPro" id="IPR011989">
    <property type="entry name" value="ARM-like"/>
</dbReference>
<feature type="region of interest" description="Disordered" evidence="2">
    <location>
        <begin position="398"/>
        <end position="550"/>
    </location>
</feature>
<dbReference type="FunFam" id="1.20.58.2220:FF:000004">
    <property type="entry name" value="Formin homology 2 domain-containing 3"/>
    <property type="match status" value="1"/>
</dbReference>
<proteinExistence type="predicted"/>
<reference evidence="6" key="1">
    <citation type="submission" date="2025-08" db="UniProtKB">
        <authorList>
            <consortium name="Ensembl"/>
        </authorList>
    </citation>
    <scope>IDENTIFICATION</scope>
</reference>
<feature type="compositionally biased region" description="Basic residues" evidence="2">
    <location>
        <begin position="1270"/>
        <end position="1285"/>
    </location>
</feature>
<feature type="region of interest" description="Disordered" evidence="2">
    <location>
        <begin position="1256"/>
        <end position="1307"/>
    </location>
</feature>
<feature type="domain" description="GBD/FH3" evidence="4">
    <location>
        <begin position="1"/>
        <end position="270"/>
    </location>
</feature>
<dbReference type="GeneTree" id="ENSGT00940000154807"/>
<dbReference type="PROSITE" id="PS51232">
    <property type="entry name" value="GBD_FH3"/>
    <property type="match status" value="1"/>
</dbReference>
<dbReference type="InterPro" id="IPR014768">
    <property type="entry name" value="GBD/FH3_dom"/>
</dbReference>
<feature type="compositionally biased region" description="Basic residues" evidence="2">
    <location>
        <begin position="1150"/>
        <end position="1164"/>
    </location>
</feature>
<dbReference type="Pfam" id="PF02181">
    <property type="entry name" value="FH2"/>
    <property type="match status" value="1"/>
</dbReference>
<dbReference type="GO" id="GO:0045214">
    <property type="term" value="P:sarcomere organization"/>
    <property type="evidence" value="ECO:0007669"/>
    <property type="project" value="TreeGrafter"/>
</dbReference>
<dbReference type="PANTHER" id="PTHR45920">
    <property type="entry name" value="FORMIN HOMOLOGY 2 DOMAIN CONTAINING, ISOFORM I"/>
    <property type="match status" value="1"/>
</dbReference>
<feature type="compositionally biased region" description="Basic residues" evidence="2">
    <location>
        <begin position="220"/>
        <end position="229"/>
    </location>
</feature>
<feature type="domain" description="DAD" evidence="3">
    <location>
        <begin position="1244"/>
        <end position="1276"/>
    </location>
</feature>
<feature type="compositionally biased region" description="Basic and acidic residues" evidence="2">
    <location>
        <begin position="522"/>
        <end position="533"/>
    </location>
</feature>
<feature type="domain" description="FH2" evidence="5">
    <location>
        <begin position="769"/>
        <end position="1165"/>
    </location>
</feature>
<dbReference type="PROSITE" id="PS51444">
    <property type="entry name" value="FH2"/>
    <property type="match status" value="1"/>
</dbReference>
<feature type="compositionally biased region" description="Low complexity" evidence="2">
    <location>
        <begin position="511"/>
        <end position="520"/>
    </location>
</feature>
<dbReference type="SUPFAM" id="SSF48371">
    <property type="entry name" value="ARM repeat"/>
    <property type="match status" value="1"/>
</dbReference>
<dbReference type="InterPro" id="IPR042201">
    <property type="entry name" value="FH2_Formin_sf"/>
</dbReference>
<dbReference type="InterPro" id="IPR015425">
    <property type="entry name" value="FH2_Formin"/>
</dbReference>
<dbReference type="InterPro" id="IPR014767">
    <property type="entry name" value="DAD_dom"/>
</dbReference>
<dbReference type="Ensembl" id="ENSCPBT00000004669.1">
    <property type="protein sequence ID" value="ENSCPBP00000003822.1"/>
    <property type="gene ID" value="ENSCPBG00000002983.1"/>
</dbReference>
<dbReference type="SMART" id="SM00498">
    <property type="entry name" value="FH2"/>
    <property type="match status" value="1"/>
</dbReference>
<evidence type="ECO:0000256" key="1">
    <source>
        <dbReference type="ARBA" id="ARBA00023203"/>
    </source>
</evidence>
<reference evidence="6" key="2">
    <citation type="submission" date="2025-09" db="UniProtKB">
        <authorList>
            <consortium name="Ensembl"/>
        </authorList>
    </citation>
    <scope>IDENTIFICATION</scope>
</reference>
<keyword evidence="1" id="KW-0009">Actin-binding</keyword>
<feature type="region of interest" description="Disordered" evidence="2">
    <location>
        <begin position="710"/>
        <end position="730"/>
    </location>
</feature>
<feature type="compositionally biased region" description="Low complexity" evidence="2">
    <location>
        <begin position="238"/>
        <end position="250"/>
    </location>
</feature>
<feature type="compositionally biased region" description="Basic and acidic residues" evidence="2">
    <location>
        <begin position="320"/>
        <end position="333"/>
    </location>
</feature>
<feature type="compositionally biased region" description="Polar residues" evidence="2">
    <location>
        <begin position="534"/>
        <end position="550"/>
    </location>
</feature>
<feature type="compositionally biased region" description="Pro residues" evidence="2">
    <location>
        <begin position="717"/>
        <end position="730"/>
    </location>
</feature>
<dbReference type="Gene3D" id="1.20.58.2220">
    <property type="entry name" value="Formin, FH2 domain"/>
    <property type="match status" value="1"/>
</dbReference>
<accession>A0A8C3F7W3</accession>
<dbReference type="GO" id="GO:0005856">
    <property type="term" value="C:cytoskeleton"/>
    <property type="evidence" value="ECO:0007669"/>
    <property type="project" value="TreeGrafter"/>
</dbReference>
<organism evidence="6 7">
    <name type="scientific">Chrysemys picta bellii</name>
    <name type="common">Western painted turtle</name>
    <name type="synonym">Emys bellii</name>
    <dbReference type="NCBI Taxonomy" id="8478"/>
    <lineage>
        <taxon>Eukaryota</taxon>
        <taxon>Metazoa</taxon>
        <taxon>Chordata</taxon>
        <taxon>Craniata</taxon>
        <taxon>Vertebrata</taxon>
        <taxon>Euteleostomi</taxon>
        <taxon>Archelosauria</taxon>
        <taxon>Testudinata</taxon>
        <taxon>Testudines</taxon>
        <taxon>Cryptodira</taxon>
        <taxon>Durocryptodira</taxon>
        <taxon>Testudinoidea</taxon>
        <taxon>Emydidae</taxon>
        <taxon>Chrysemys</taxon>
    </lineage>
</organism>
<feature type="region of interest" description="Disordered" evidence="2">
    <location>
        <begin position="572"/>
        <end position="599"/>
    </location>
</feature>
<feature type="region of interest" description="Disordered" evidence="2">
    <location>
        <begin position="1148"/>
        <end position="1224"/>
    </location>
</feature>
<name>A0A8C3F7W3_CHRPI</name>
<gene>
    <name evidence="6" type="primary">FHOD3</name>
</gene>
<evidence type="ECO:0000259" key="4">
    <source>
        <dbReference type="PROSITE" id="PS51232"/>
    </source>
</evidence>
<keyword evidence="7" id="KW-1185">Reference proteome</keyword>
<dbReference type="SUPFAM" id="SSF101447">
    <property type="entry name" value="Formin homology 2 domain (FH2 domain)"/>
    <property type="match status" value="1"/>
</dbReference>
<dbReference type="PROSITE" id="PS51231">
    <property type="entry name" value="DAD"/>
    <property type="match status" value="1"/>
</dbReference>
<dbReference type="InterPro" id="IPR016024">
    <property type="entry name" value="ARM-type_fold"/>
</dbReference>
<dbReference type="GO" id="GO:0005737">
    <property type="term" value="C:cytoplasm"/>
    <property type="evidence" value="ECO:0007669"/>
    <property type="project" value="TreeGrafter"/>
</dbReference>
<feature type="compositionally biased region" description="Low complexity" evidence="2">
    <location>
        <begin position="266"/>
        <end position="276"/>
    </location>
</feature>
<dbReference type="GO" id="GO:0051015">
    <property type="term" value="F:actin filament binding"/>
    <property type="evidence" value="ECO:0007669"/>
    <property type="project" value="TreeGrafter"/>
</dbReference>
<dbReference type="GO" id="GO:0030866">
    <property type="term" value="P:cortical actin cytoskeleton organization"/>
    <property type="evidence" value="ECO:0007669"/>
    <property type="project" value="TreeGrafter"/>
</dbReference>
<dbReference type="PANTHER" id="PTHR45920:SF3">
    <property type="entry name" value="FH1_FH2 DOMAIN-CONTAINING PROTEIN 3"/>
    <property type="match status" value="1"/>
</dbReference>
<dbReference type="Pfam" id="PF24959">
    <property type="entry name" value="FH3_FHOD1-3"/>
    <property type="match status" value="1"/>
</dbReference>
<evidence type="ECO:0000313" key="6">
    <source>
        <dbReference type="Ensembl" id="ENSCPBP00000003822.1"/>
    </source>
</evidence>
<feature type="compositionally biased region" description="Basic and acidic residues" evidence="2">
    <location>
        <begin position="495"/>
        <end position="509"/>
    </location>
</feature>
<evidence type="ECO:0000259" key="5">
    <source>
        <dbReference type="PROSITE" id="PS51444"/>
    </source>
</evidence>
<feature type="compositionally biased region" description="Polar residues" evidence="2">
    <location>
        <begin position="284"/>
        <end position="302"/>
    </location>
</feature>
<feature type="compositionally biased region" description="Basic and acidic residues" evidence="2">
    <location>
        <begin position="658"/>
        <end position="674"/>
    </location>
</feature>
<dbReference type="InterPro" id="IPR056771">
    <property type="entry name" value="FH3_FHOD1-3-like"/>
</dbReference>
<feature type="compositionally biased region" description="Low complexity" evidence="2">
    <location>
        <begin position="1174"/>
        <end position="1185"/>
    </location>
</feature>
<feature type="region of interest" description="Disordered" evidence="2">
    <location>
        <begin position="189"/>
        <end position="333"/>
    </location>
</feature>
<protein>
    <submittedName>
        <fullName evidence="6">Formin homology 2 domain containing 3</fullName>
    </submittedName>
</protein>
<evidence type="ECO:0000313" key="7">
    <source>
        <dbReference type="Proteomes" id="UP000694380"/>
    </source>
</evidence>
<evidence type="ECO:0000256" key="2">
    <source>
        <dbReference type="SAM" id="MobiDB-lite"/>
    </source>
</evidence>
<dbReference type="Gene3D" id="1.25.10.10">
    <property type="entry name" value="Leucine-rich Repeat Variant"/>
    <property type="match status" value="1"/>
</dbReference>
<dbReference type="GO" id="GO:0055003">
    <property type="term" value="P:cardiac myofibril assembly"/>
    <property type="evidence" value="ECO:0007669"/>
    <property type="project" value="TreeGrafter"/>
</dbReference>
<feature type="compositionally biased region" description="Polar residues" evidence="2">
    <location>
        <begin position="1204"/>
        <end position="1215"/>
    </location>
</feature>
<feature type="compositionally biased region" description="Acidic residues" evidence="2">
    <location>
        <begin position="476"/>
        <end position="490"/>
    </location>
</feature>
<feature type="region of interest" description="Disordered" evidence="2">
    <location>
        <begin position="652"/>
        <end position="676"/>
    </location>
</feature>
<evidence type="ECO:0000259" key="3">
    <source>
        <dbReference type="PROSITE" id="PS51231"/>
    </source>
</evidence>
<dbReference type="Proteomes" id="UP000694380">
    <property type="component" value="Unplaced"/>
</dbReference>
<sequence length="1307" mass="147462">RNYDLYLIIEGYQCSPLSNNCQEMSDCTFFVFFFTLALGQIMLYVDGMNGVINHNETIQWLYTLIGSKFRLVVKTALKLQLVFVEYTESNAPLLIQAVSTVDEKRGAKPWSNIMEILEEKDGVDTELLVYAMTLVNKTLSGLPDQDSFYDVVDCLEELGIEAISQRHLNKKGTDLDLVEQFNIYEMTLRHEDGDETADPPPNGRKDRRRASLGSSERRGLERRRSRRHSAQSIKSTLSAPASPCSQSSPSFMLGHGQRIEDLSEKNSSYGNNSYSSTRPYSGISAPTTPISRYGTTLSPPQETKSERPALGGLLTSSYRQHQESLAAERERRRQEREERLQRIEREERNKFNRDYLDKREELKQAREERYKYLEKLAAEEYEKELKSRSICRGRSELSLNLSSPSAPSSPIPKCISPASVGSQEELKTPSTPRGTPHASEPEPEPEPETKPEQETEAEAEQGTETPQEVEATEVGPESEVEQGPEREPEDSAILSEKERQNEEVNEKDNCSASSISSASSTLEREEREDKLTSDNEAGTWSQTIQDAGVNEQCSNILNNKRFMLDMLYAHNKKPKDEEEKELEEKEEEKKETEESVESITSLANRISILQASKQAKDESVKKMEIGNLDNQGSVKAFAEKFNNVELANGTVLPEGELDEKVPEKTPAQPKKESDYIWDQLMANPRELKIKDMDFTDLGDEDDVDVLDIDMGPGDSLIPPPPPPPSFLGLPPPPPPPLFGCPPPPSGNLLAPPPLFSTPQGSGSPQVSRGQPAFMKKKKTIRLFWNEVRPFEWQCKNNKRCKEFLWSKLEPIKVDTSKLEHLFESKSKELPVTKKTAADGKRQEIIVLDSKRSNAINIGLTVLPPPRTIKTAILNFDEYALNKEGIEKILTMIPTEEEKQKIQEAQMANPDIPLGSAEQFLLTLSSISELSARLQLWAFKMDYELVEKEVAEPLLDLKEGMDQMEHNKTLGFILSTLLAIGNFLNGTNAKAFELSYLEKVPEVKDTVHKQSLLHHVCTMVVEKFPDSTDLYSEIGAITRSAKVDFEQLQDNLCQMEKRCKASWDHLKAIAKHEMKPTLKQKMSEFLKDCAERIIILKIVHRRIINRFHAFLLFMGHPPYAIREVNINKFCKIISEFALEYRTTRERVLQQKQKRANHRERNKTRGKMITDSGKFSSNSTPSQSQPQGLQYAEDAAEHENMKAVLKTSSSSGESTTALGVRTRSRASRGRIGSWNAAGDDSPNATDDAADEIMDRIVKSATQVPSQRAVPRERKRSRANRKSLRRTLKSGLTPEEAKALGLISTSEMQV</sequence>